<evidence type="ECO:0000256" key="1">
    <source>
        <dbReference type="SAM" id="Phobius"/>
    </source>
</evidence>
<keyword evidence="1" id="KW-0812">Transmembrane</keyword>
<evidence type="ECO:0000313" key="2">
    <source>
        <dbReference type="EMBL" id="PKY63709.1"/>
    </source>
</evidence>
<keyword evidence="1" id="KW-0472">Membrane</keyword>
<organism evidence="2 3">
    <name type="scientific">Schaalia odontolytica</name>
    <dbReference type="NCBI Taxonomy" id="1660"/>
    <lineage>
        <taxon>Bacteria</taxon>
        <taxon>Bacillati</taxon>
        <taxon>Actinomycetota</taxon>
        <taxon>Actinomycetes</taxon>
        <taxon>Actinomycetales</taxon>
        <taxon>Actinomycetaceae</taxon>
        <taxon>Schaalia</taxon>
    </lineage>
</organism>
<keyword evidence="2" id="KW-0131">Cell cycle</keyword>
<reference evidence="2 3" key="1">
    <citation type="submission" date="2017-12" db="EMBL/GenBank/DDBJ databases">
        <title>Phylogenetic diversity of female urinary microbiome.</title>
        <authorList>
            <person name="Thomas-White K."/>
            <person name="Wolfe A.J."/>
        </authorList>
    </citation>
    <scope>NUCLEOTIDE SEQUENCE [LARGE SCALE GENOMIC DNA]</scope>
    <source>
        <strain evidence="2 3">UMB0018</strain>
    </source>
</reference>
<keyword evidence="2" id="KW-0132">Cell division</keyword>
<accession>A0A2I1HXV1</accession>
<feature type="transmembrane region" description="Helical" evidence="1">
    <location>
        <begin position="79"/>
        <end position="99"/>
    </location>
</feature>
<feature type="transmembrane region" description="Helical" evidence="1">
    <location>
        <begin position="44"/>
        <end position="67"/>
    </location>
</feature>
<evidence type="ECO:0000313" key="3">
    <source>
        <dbReference type="Proteomes" id="UP000234198"/>
    </source>
</evidence>
<dbReference type="RefSeq" id="WP_101602453.1">
    <property type="nucleotide sequence ID" value="NZ_PKKM01000018.1"/>
</dbReference>
<gene>
    <name evidence="2" type="ORF">CYJ22_09645</name>
</gene>
<dbReference type="EMBL" id="PKKM01000018">
    <property type="protein sequence ID" value="PKY63709.1"/>
    <property type="molecule type" value="Genomic_DNA"/>
</dbReference>
<dbReference type="GO" id="GO:0051301">
    <property type="term" value="P:cell division"/>
    <property type="evidence" value="ECO:0007669"/>
    <property type="project" value="UniProtKB-KW"/>
</dbReference>
<dbReference type="Proteomes" id="UP000234198">
    <property type="component" value="Unassembled WGS sequence"/>
</dbReference>
<keyword evidence="1" id="KW-1133">Transmembrane helix</keyword>
<comment type="caution">
    <text evidence="2">The sequence shown here is derived from an EMBL/GenBank/DDBJ whole genome shotgun (WGS) entry which is preliminary data.</text>
</comment>
<sequence length="100" mass="10601">MSIILGVVGWALIVLTILAMWLAIRASASDPDPSGKEAIGFLPLFALMFIGPVNLAGGVIGIVGAVGKPKTRKLNWLGILLNASPYVVFTAFMIVLMLFM</sequence>
<protein>
    <submittedName>
        <fullName evidence="2">Cell division protein FtsW</fullName>
    </submittedName>
</protein>
<dbReference type="AlphaFoldDB" id="A0A2I1HXV1"/>
<name>A0A2I1HXV1_9ACTO</name>
<proteinExistence type="predicted"/>